<dbReference type="Pfam" id="PF03167">
    <property type="entry name" value="UDG"/>
    <property type="match status" value="1"/>
</dbReference>
<evidence type="ECO:0000256" key="6">
    <source>
        <dbReference type="ARBA" id="ARBA00022723"/>
    </source>
</evidence>
<evidence type="ECO:0000313" key="15">
    <source>
        <dbReference type="Proteomes" id="UP000061432"/>
    </source>
</evidence>
<dbReference type="EC" id="3.2.2.27" evidence="3"/>
<evidence type="ECO:0000256" key="8">
    <source>
        <dbReference type="ARBA" id="ARBA00022801"/>
    </source>
</evidence>
<comment type="similarity">
    <text evidence="2">Belongs to the uracil-DNA glycosylase (UDG) superfamily. Type 4 (UDGa) family.</text>
</comment>
<sequence length="323" mass="35444">MTPDAPDSRDLLSFLDFHVEAGVDVALDETPHDRFAEPEAPRRAVRMAAADDAPSAEAVPPREMERHGAQGQEAVRQEAFRPETFRQETFRHEPVRPPPARPDVPRAEPQTTYGRSAAAAPGEAAGDARELAATAASLEELEGLLARFESCALRFTAKNLVFADGNPQARVMFVGEAPGADEDRIGKPFMGRSGQLLDRMMAAVGLDRTNAYVGNVVPWRPPGNRNPTPQELATCKPFVERQIALADPDILVCLGGVATQALAGTKDGILKSRGRWFPYRTAKREIRLLATLHPAYLLRQPLQKRLAWRDFRALRAALDESGQ</sequence>
<feature type="compositionally biased region" description="Basic and acidic residues" evidence="12">
    <location>
        <begin position="75"/>
        <end position="95"/>
    </location>
</feature>
<dbReference type="PATRIC" id="fig|270351.10.peg.6165"/>
<dbReference type="EMBL" id="AP014705">
    <property type="protein sequence ID" value="BAQ49127.1"/>
    <property type="molecule type" value="Genomic_DNA"/>
</dbReference>
<dbReference type="SMART" id="SM00986">
    <property type="entry name" value="UDG"/>
    <property type="match status" value="1"/>
</dbReference>
<dbReference type="InterPro" id="IPR036895">
    <property type="entry name" value="Uracil-DNA_glycosylase-like_sf"/>
</dbReference>
<dbReference type="KEGG" id="maqu:Maq22A_1p34275"/>
<dbReference type="GO" id="GO:0051539">
    <property type="term" value="F:4 iron, 4 sulfur cluster binding"/>
    <property type="evidence" value="ECO:0007669"/>
    <property type="project" value="UniProtKB-KW"/>
</dbReference>
<dbReference type="OrthoDB" id="5290748at2"/>
<dbReference type="RefSeq" id="WP_060850261.1">
    <property type="nucleotide sequence ID" value="NZ_AP014705.1"/>
</dbReference>
<keyword evidence="5" id="KW-0004">4Fe-4S</keyword>
<keyword evidence="10" id="KW-0411">Iron-sulfur</keyword>
<dbReference type="SUPFAM" id="SSF52141">
    <property type="entry name" value="Uracil-DNA glycosylase-like"/>
    <property type="match status" value="1"/>
</dbReference>
<evidence type="ECO:0000259" key="13">
    <source>
        <dbReference type="SMART" id="SM00986"/>
    </source>
</evidence>
<geneLocation type="plasmid" evidence="15">
    <name>pMaq22A_1p DNA</name>
</geneLocation>
<evidence type="ECO:0000256" key="9">
    <source>
        <dbReference type="ARBA" id="ARBA00023004"/>
    </source>
</evidence>
<evidence type="ECO:0000256" key="4">
    <source>
        <dbReference type="ARBA" id="ARBA00019403"/>
    </source>
</evidence>
<dbReference type="SMART" id="SM00987">
    <property type="entry name" value="UreE_C"/>
    <property type="match status" value="1"/>
</dbReference>
<feature type="compositionally biased region" description="Low complexity" evidence="12">
    <location>
        <begin position="46"/>
        <end position="59"/>
    </location>
</feature>
<evidence type="ECO:0000256" key="5">
    <source>
        <dbReference type="ARBA" id="ARBA00022485"/>
    </source>
</evidence>
<protein>
    <recommendedName>
        <fullName evidence="4">Type-4 uracil-DNA glycosylase</fullName>
        <ecNumber evidence="3">3.2.2.27</ecNumber>
    </recommendedName>
</protein>
<feature type="region of interest" description="Disordered" evidence="12">
    <location>
        <begin position="30"/>
        <end position="125"/>
    </location>
</feature>
<dbReference type="GO" id="GO:0004844">
    <property type="term" value="F:uracil DNA N-glycosylase activity"/>
    <property type="evidence" value="ECO:0007669"/>
    <property type="project" value="UniProtKB-EC"/>
</dbReference>
<dbReference type="CDD" id="cd10030">
    <property type="entry name" value="UDG-F4_TTUDGA_SPO1dp_like"/>
    <property type="match status" value="1"/>
</dbReference>
<reference evidence="15" key="2">
    <citation type="submission" date="2015-01" db="EMBL/GenBank/DDBJ databases">
        <title>Complete genome sequence of Methylobacterium aquaticum strain 22A.</title>
        <authorList>
            <person name="Tani A."/>
            <person name="Ogura Y."/>
            <person name="Hayashi T."/>
        </authorList>
    </citation>
    <scope>NUCLEOTIDE SEQUENCE [LARGE SCALE GENOMIC DNA]</scope>
    <source>
        <strain evidence="15">MA-22A</strain>
        <plasmid evidence="15">Plasmid pMaq22A_1p DNA</plasmid>
    </source>
</reference>
<dbReference type="PANTHER" id="PTHR33693:SF1">
    <property type="entry name" value="TYPE-4 URACIL-DNA GLYCOSYLASE"/>
    <property type="match status" value="1"/>
</dbReference>
<dbReference type="NCBIfam" id="TIGR00758">
    <property type="entry name" value="UDG_fam4"/>
    <property type="match status" value="1"/>
</dbReference>
<comment type="catalytic activity">
    <reaction evidence="1">
        <text>Hydrolyzes single-stranded DNA or mismatched double-stranded DNA and polynucleotides, releasing free uracil.</text>
        <dbReference type="EC" id="3.2.2.27"/>
    </reaction>
</comment>
<dbReference type="GO" id="GO:0046872">
    <property type="term" value="F:metal ion binding"/>
    <property type="evidence" value="ECO:0007669"/>
    <property type="project" value="UniProtKB-KW"/>
</dbReference>
<keyword evidence="11" id="KW-0234">DNA repair</keyword>
<organism evidence="14 15">
    <name type="scientific">Methylobacterium aquaticum</name>
    <dbReference type="NCBI Taxonomy" id="270351"/>
    <lineage>
        <taxon>Bacteria</taxon>
        <taxon>Pseudomonadati</taxon>
        <taxon>Pseudomonadota</taxon>
        <taxon>Alphaproteobacteria</taxon>
        <taxon>Hyphomicrobiales</taxon>
        <taxon>Methylobacteriaceae</taxon>
        <taxon>Methylobacterium</taxon>
    </lineage>
</organism>
<evidence type="ECO:0000256" key="3">
    <source>
        <dbReference type="ARBA" id="ARBA00012030"/>
    </source>
</evidence>
<keyword evidence="9" id="KW-0408">Iron</keyword>
<accession>A0A0C6FPR2</accession>
<feature type="domain" description="Uracil-DNA glycosylase-like" evidence="13">
    <location>
        <begin position="162"/>
        <end position="312"/>
    </location>
</feature>
<dbReference type="GO" id="GO:0006281">
    <property type="term" value="P:DNA repair"/>
    <property type="evidence" value="ECO:0007669"/>
    <property type="project" value="UniProtKB-KW"/>
</dbReference>
<evidence type="ECO:0000313" key="14">
    <source>
        <dbReference type="EMBL" id="BAQ49127.1"/>
    </source>
</evidence>
<gene>
    <name evidence="14" type="ORF">Maq22A_1p34275</name>
</gene>
<evidence type="ECO:0000256" key="1">
    <source>
        <dbReference type="ARBA" id="ARBA00001400"/>
    </source>
</evidence>
<dbReference type="Proteomes" id="UP000061432">
    <property type="component" value="Plasmid pMaq22A_1p"/>
</dbReference>
<evidence type="ECO:0000256" key="2">
    <source>
        <dbReference type="ARBA" id="ARBA00006521"/>
    </source>
</evidence>
<proteinExistence type="inferred from homology"/>
<reference evidence="14 15" key="1">
    <citation type="journal article" date="2015" name="Genome Announc.">
        <title>Complete Genome Sequence of Methylobacterium aquaticum Strain 22A, Isolated from Racomitrium japonicum Moss.</title>
        <authorList>
            <person name="Tani A."/>
            <person name="Ogura Y."/>
            <person name="Hayashi T."/>
            <person name="Kimbara K."/>
        </authorList>
    </citation>
    <scope>NUCLEOTIDE SEQUENCE [LARGE SCALE GENOMIC DNA]</scope>
    <source>
        <strain evidence="14 15">MA-22A</strain>
        <plasmid evidence="15">Plasmid pMaq22A_1p DNA</plasmid>
    </source>
</reference>
<evidence type="ECO:0000256" key="11">
    <source>
        <dbReference type="ARBA" id="ARBA00023204"/>
    </source>
</evidence>
<keyword evidence="6" id="KW-0479">Metal-binding</keyword>
<dbReference type="Gene3D" id="3.40.470.10">
    <property type="entry name" value="Uracil-DNA glycosylase-like domain"/>
    <property type="match status" value="1"/>
</dbReference>
<keyword evidence="7" id="KW-0227">DNA damage</keyword>
<dbReference type="InterPro" id="IPR051536">
    <property type="entry name" value="UDG_Type-4/5"/>
</dbReference>
<name>A0A0C6FPR2_9HYPH</name>
<evidence type="ECO:0000256" key="10">
    <source>
        <dbReference type="ARBA" id="ARBA00023014"/>
    </source>
</evidence>
<feature type="compositionally biased region" description="Basic and acidic residues" evidence="12">
    <location>
        <begin position="30"/>
        <end position="42"/>
    </location>
</feature>
<dbReference type="InterPro" id="IPR005273">
    <property type="entry name" value="Ura-DNA_glyco_family4"/>
</dbReference>
<evidence type="ECO:0000256" key="7">
    <source>
        <dbReference type="ARBA" id="ARBA00022763"/>
    </source>
</evidence>
<dbReference type="AlphaFoldDB" id="A0A0C6FPR2"/>
<evidence type="ECO:0000256" key="12">
    <source>
        <dbReference type="SAM" id="MobiDB-lite"/>
    </source>
</evidence>
<dbReference type="PANTHER" id="PTHR33693">
    <property type="entry name" value="TYPE-5 URACIL-DNA GLYCOSYLASE"/>
    <property type="match status" value="1"/>
</dbReference>
<keyword evidence="8" id="KW-0378">Hydrolase</keyword>
<dbReference type="InterPro" id="IPR005122">
    <property type="entry name" value="Uracil-DNA_glycosylase-like"/>
</dbReference>
<keyword evidence="14" id="KW-0614">Plasmid</keyword>